<reference evidence="1 2" key="1">
    <citation type="journal article" date="2015" name="Genome Announc.">
        <title>Expanding the biotechnology potential of lactobacilli through comparative genomics of 213 strains and associated genera.</title>
        <authorList>
            <person name="Sun Z."/>
            <person name="Harris H.M."/>
            <person name="McCann A."/>
            <person name="Guo C."/>
            <person name="Argimon S."/>
            <person name="Zhang W."/>
            <person name="Yang X."/>
            <person name="Jeffery I.B."/>
            <person name="Cooney J.C."/>
            <person name="Kagawa T.F."/>
            <person name="Liu W."/>
            <person name="Song Y."/>
            <person name="Salvetti E."/>
            <person name="Wrobel A."/>
            <person name="Rasinkangas P."/>
            <person name="Parkhill J."/>
            <person name="Rea M.C."/>
            <person name="O'Sullivan O."/>
            <person name="Ritari J."/>
            <person name="Douillard F.P."/>
            <person name="Paul Ross R."/>
            <person name="Yang R."/>
            <person name="Briner A.E."/>
            <person name="Felis G.E."/>
            <person name="de Vos W.M."/>
            <person name="Barrangou R."/>
            <person name="Klaenhammer T.R."/>
            <person name="Caufield P.W."/>
            <person name="Cui Y."/>
            <person name="Zhang H."/>
            <person name="O'Toole P.W."/>
        </authorList>
    </citation>
    <scope>NUCLEOTIDE SEQUENCE [LARGE SCALE GENOMIC DNA]</scope>
    <source>
        <strain evidence="1 2">DSM 16230</strain>
    </source>
</reference>
<organism evidence="1 2">
    <name type="scientific">Liquorilactobacillus satsumensis DSM 16230 = JCM 12392</name>
    <dbReference type="NCBI Taxonomy" id="1423801"/>
    <lineage>
        <taxon>Bacteria</taxon>
        <taxon>Bacillati</taxon>
        <taxon>Bacillota</taxon>
        <taxon>Bacilli</taxon>
        <taxon>Lactobacillales</taxon>
        <taxon>Lactobacillaceae</taxon>
        <taxon>Liquorilactobacillus</taxon>
    </lineage>
</organism>
<sequence>MSLNKKERERTINELQSNFRLLGKSLAEVAIQLGTTPQRVAEILKLENVAIEDPWILRQYLNEQLVQMGRKPFPYSKLTGDYHAYWFLNSSIIERQVLS</sequence>
<dbReference type="EMBL" id="AZFQ01000052">
    <property type="protein sequence ID" value="KRL97396.1"/>
    <property type="molecule type" value="Genomic_DNA"/>
</dbReference>
<evidence type="ECO:0008006" key="3">
    <source>
        <dbReference type="Google" id="ProtNLM"/>
    </source>
</evidence>
<dbReference type="Proteomes" id="UP000051166">
    <property type="component" value="Unassembled WGS sequence"/>
</dbReference>
<keyword evidence="2" id="KW-1185">Reference proteome</keyword>
<protein>
    <recommendedName>
        <fullName evidence="3">DUF2316 family protein</fullName>
    </recommendedName>
</protein>
<evidence type="ECO:0000313" key="2">
    <source>
        <dbReference type="Proteomes" id="UP000051166"/>
    </source>
</evidence>
<comment type="caution">
    <text evidence="1">The sequence shown here is derived from an EMBL/GenBank/DDBJ whole genome shotgun (WGS) entry which is preliminary data.</text>
</comment>
<dbReference type="AlphaFoldDB" id="A0A0R1UXH6"/>
<gene>
    <name evidence="1" type="ORF">FD50_GL001375</name>
</gene>
<dbReference type="STRING" id="1423801.FD50_GL001375"/>
<dbReference type="PATRIC" id="fig|1423801.4.peg.1407"/>
<accession>A0A0R1UXH6</accession>
<dbReference type="OrthoDB" id="3233189at2"/>
<dbReference type="RefSeq" id="WP_054757491.1">
    <property type="nucleotide sequence ID" value="NZ_AZFQ01000052.1"/>
</dbReference>
<evidence type="ECO:0000313" key="1">
    <source>
        <dbReference type="EMBL" id="KRL97396.1"/>
    </source>
</evidence>
<dbReference type="GeneID" id="98308677"/>
<name>A0A0R1UXH6_9LACO</name>
<proteinExistence type="predicted"/>
<dbReference type="Pfam" id="PF10078">
    <property type="entry name" value="DUF2316"/>
    <property type="match status" value="1"/>
</dbReference>
<dbReference type="InterPro" id="IPR018757">
    <property type="entry name" value="DUF2316"/>
</dbReference>